<protein>
    <submittedName>
        <fullName evidence="1">Uncharacterized protein</fullName>
    </submittedName>
</protein>
<reference evidence="1" key="1">
    <citation type="submission" date="2020-07" db="EMBL/GenBank/DDBJ databases">
        <title>The High-quality genome of the commercially important snow crab, Chionoecetes opilio.</title>
        <authorList>
            <person name="Jeong J.-H."/>
            <person name="Ryu S."/>
        </authorList>
    </citation>
    <scope>NUCLEOTIDE SEQUENCE</scope>
    <source>
        <strain evidence="1">MADBK_172401_WGS</strain>
        <tissue evidence="1">Digestive gland</tissue>
    </source>
</reference>
<gene>
    <name evidence="1" type="ORF">GWK47_051484</name>
</gene>
<name>A0A8J4Y0R5_CHIOP</name>
<accession>A0A8J4Y0R5</accession>
<dbReference type="Proteomes" id="UP000770661">
    <property type="component" value="Unassembled WGS sequence"/>
</dbReference>
<dbReference type="EMBL" id="JACEEZ010015267">
    <property type="protein sequence ID" value="KAG0718958.1"/>
    <property type="molecule type" value="Genomic_DNA"/>
</dbReference>
<evidence type="ECO:0000313" key="2">
    <source>
        <dbReference type="Proteomes" id="UP000770661"/>
    </source>
</evidence>
<evidence type="ECO:0000313" key="1">
    <source>
        <dbReference type="EMBL" id="KAG0718958.1"/>
    </source>
</evidence>
<comment type="caution">
    <text evidence="1">The sequence shown here is derived from an EMBL/GenBank/DDBJ whole genome shotgun (WGS) entry which is preliminary data.</text>
</comment>
<proteinExistence type="predicted"/>
<keyword evidence="2" id="KW-1185">Reference proteome</keyword>
<sequence length="163" mass="17312">MAAATAARSRSATEVWFLGTPNRTPGGKQFSQEGESVRRLPLVRVSGSGEKKRLPSPPGEVAGVWEKARTPSRKRAAGGRGSSAVRIMAKTWIVQKGSAKRGQSNARVAGPVSISTFLSFILSALCWPKPAPRVTKNSFTAEAAKAKVVEVKAKKGRSASLRL</sequence>
<organism evidence="1 2">
    <name type="scientific">Chionoecetes opilio</name>
    <name type="common">Atlantic snow crab</name>
    <name type="synonym">Cancer opilio</name>
    <dbReference type="NCBI Taxonomy" id="41210"/>
    <lineage>
        <taxon>Eukaryota</taxon>
        <taxon>Metazoa</taxon>
        <taxon>Ecdysozoa</taxon>
        <taxon>Arthropoda</taxon>
        <taxon>Crustacea</taxon>
        <taxon>Multicrustacea</taxon>
        <taxon>Malacostraca</taxon>
        <taxon>Eumalacostraca</taxon>
        <taxon>Eucarida</taxon>
        <taxon>Decapoda</taxon>
        <taxon>Pleocyemata</taxon>
        <taxon>Brachyura</taxon>
        <taxon>Eubrachyura</taxon>
        <taxon>Majoidea</taxon>
        <taxon>Majidae</taxon>
        <taxon>Chionoecetes</taxon>
    </lineage>
</organism>
<dbReference type="AlphaFoldDB" id="A0A8J4Y0R5"/>